<name>A0A843YC54_9RHOB</name>
<sequence length="123" mass="12927">MTVSSVDQRAAQMGWQPTAVPSQKIIDDVLGVKRVERFSGGWMLAGMLLGILIGFGVKGTAAVDGPFGADAEMMGFVVGALSLLAAAGSVGLALASLPLYRRLPQLMRFSMTNMLMIIVLVLS</sequence>
<organism evidence="2 3">
    <name type="scientific">Tritonibacter litoralis</name>
    <dbReference type="NCBI Taxonomy" id="2662264"/>
    <lineage>
        <taxon>Bacteria</taxon>
        <taxon>Pseudomonadati</taxon>
        <taxon>Pseudomonadota</taxon>
        <taxon>Alphaproteobacteria</taxon>
        <taxon>Rhodobacterales</taxon>
        <taxon>Paracoccaceae</taxon>
        <taxon>Tritonibacter</taxon>
    </lineage>
</organism>
<gene>
    <name evidence="2" type="ORF">GFB49_02185</name>
</gene>
<comment type="caution">
    <text evidence="2">The sequence shown here is derived from an EMBL/GenBank/DDBJ whole genome shotgun (WGS) entry which is preliminary data.</text>
</comment>
<evidence type="ECO:0000313" key="3">
    <source>
        <dbReference type="Proteomes" id="UP000444174"/>
    </source>
</evidence>
<proteinExistence type="predicted"/>
<keyword evidence="1" id="KW-0472">Membrane</keyword>
<dbReference type="RefSeq" id="WP_153214154.1">
    <property type="nucleotide sequence ID" value="NZ_WIBF01000001.1"/>
</dbReference>
<reference evidence="2 3" key="1">
    <citation type="submission" date="2019-10" db="EMBL/GenBank/DDBJ databases">
        <title>Epibacterium sp. nov., isolated from seawater.</title>
        <authorList>
            <person name="Zhang X."/>
            <person name="Li N."/>
        </authorList>
    </citation>
    <scope>NUCLEOTIDE SEQUENCE [LARGE SCALE GENOMIC DNA]</scope>
    <source>
        <strain evidence="2 3">SM1979</strain>
    </source>
</reference>
<dbReference type="AlphaFoldDB" id="A0A843YC54"/>
<evidence type="ECO:0000313" key="2">
    <source>
        <dbReference type="EMBL" id="MQQ07255.1"/>
    </source>
</evidence>
<dbReference type="Proteomes" id="UP000444174">
    <property type="component" value="Unassembled WGS sequence"/>
</dbReference>
<keyword evidence="1" id="KW-1133">Transmembrane helix</keyword>
<evidence type="ECO:0000256" key="1">
    <source>
        <dbReference type="SAM" id="Phobius"/>
    </source>
</evidence>
<accession>A0A843YC54</accession>
<dbReference type="EMBL" id="WIBF01000001">
    <property type="protein sequence ID" value="MQQ07255.1"/>
    <property type="molecule type" value="Genomic_DNA"/>
</dbReference>
<keyword evidence="3" id="KW-1185">Reference proteome</keyword>
<protein>
    <submittedName>
        <fullName evidence="2">Uncharacterized protein</fullName>
    </submittedName>
</protein>
<keyword evidence="1" id="KW-0812">Transmembrane</keyword>
<feature type="transmembrane region" description="Helical" evidence="1">
    <location>
        <begin position="73"/>
        <end position="94"/>
    </location>
</feature>
<feature type="transmembrane region" description="Helical" evidence="1">
    <location>
        <begin position="42"/>
        <end position="61"/>
    </location>
</feature>